<keyword evidence="3" id="KW-1185">Reference proteome</keyword>
<accession>A0A073HZV2</accession>
<name>A0A073HZV2_9SPIT</name>
<sequence>MNNFDRIRFDRSSNFFDDLQALDQFKQETKFQRSNNPKSNQDSSSSSQSGEDKKQAILSKNKVKSQHQQNLTIQDQLLGGVHLDLNLKIKQDQDWEQSQKSEYSSQFYENEQDDLNRVIYDRSTSVNMRRRGKRLPGGVLNQIRREFSQQQIGNQKMASRFMPRLKEPFVIESQLLNLRGLFNMKILERLNAVVYDAKNIKSDFDRIQNTIVGHIKECTLAAQNIVKSLESKLIPKLNKEDFYETDDANLIQDIINQFYEKHQPSIATMEYNLKLIKQAITQADNLKLENRQIDLNLQYQVDVMDLRTDNTFGYSEVVGKLDEYTLALVMGDQVTDIVQFKQSDIDEKEIELKKLQQIQQKSTVFQFTKIVQSVIDMFTKPIILK</sequence>
<dbReference type="AlphaFoldDB" id="A0A073HZV2"/>
<reference evidence="3" key="1">
    <citation type="journal article" date="2014" name="Cell">
        <title>The Architecture of a Scrambled Genome Reveals Massive Levels of Genomic Rearrangement during Development.</title>
        <authorList>
            <person name="Chen X."/>
            <person name="Bracht J.R."/>
            <person name="Goldman A.D."/>
            <person name="Dolzhenko E."/>
            <person name="Clay D.M."/>
            <person name="Swart E.C."/>
            <person name="Perlman D.H."/>
            <person name="Doak T.G."/>
            <person name="Stuart A."/>
            <person name="Amemiya C.T."/>
            <person name="Sebra R.P."/>
            <person name="Landweber L.F."/>
        </authorList>
    </citation>
    <scope>NUCLEOTIDE SEQUENCE [LARGE SCALE GENOMIC DNA]</scope>
    <source>
        <strain evidence="3">JRB310</strain>
    </source>
</reference>
<dbReference type="EMBL" id="ARYC01004717">
    <property type="protein sequence ID" value="KEJ82756.1"/>
    <property type="molecule type" value="Genomic_DNA"/>
</dbReference>
<evidence type="ECO:0000313" key="2">
    <source>
        <dbReference type="EMBL" id="KEJ82756.1"/>
    </source>
</evidence>
<protein>
    <submittedName>
        <fullName evidence="2">Uncharacterized protein</fullName>
    </submittedName>
</protein>
<feature type="compositionally biased region" description="Low complexity" evidence="1">
    <location>
        <begin position="34"/>
        <end position="49"/>
    </location>
</feature>
<evidence type="ECO:0000256" key="1">
    <source>
        <dbReference type="SAM" id="MobiDB-lite"/>
    </source>
</evidence>
<feature type="region of interest" description="Disordered" evidence="1">
    <location>
        <begin position="26"/>
        <end position="55"/>
    </location>
</feature>
<proteinExistence type="predicted"/>
<organism evidence="2 3">
    <name type="scientific">Oxytricha trifallax</name>
    <dbReference type="NCBI Taxonomy" id="1172189"/>
    <lineage>
        <taxon>Eukaryota</taxon>
        <taxon>Sar</taxon>
        <taxon>Alveolata</taxon>
        <taxon>Ciliophora</taxon>
        <taxon>Intramacronucleata</taxon>
        <taxon>Spirotrichea</taxon>
        <taxon>Stichotrichia</taxon>
        <taxon>Sporadotrichida</taxon>
        <taxon>Oxytrichidae</taxon>
        <taxon>Oxytrichinae</taxon>
        <taxon>Oxytricha</taxon>
    </lineage>
</organism>
<dbReference type="Proteomes" id="UP000053232">
    <property type="component" value="Unassembled WGS sequence"/>
</dbReference>
<gene>
    <name evidence="2" type="ORF">OXYTRIMIC_552</name>
</gene>
<evidence type="ECO:0000313" key="3">
    <source>
        <dbReference type="Proteomes" id="UP000053232"/>
    </source>
</evidence>
<comment type="caution">
    <text evidence="2">The sequence shown here is derived from an EMBL/GenBank/DDBJ whole genome shotgun (WGS) entry which is preliminary data.</text>
</comment>